<dbReference type="NCBIfam" id="TIGR00657">
    <property type="entry name" value="asp_kinases"/>
    <property type="match status" value="1"/>
</dbReference>
<evidence type="ECO:0000256" key="15">
    <source>
        <dbReference type="RuleBase" id="RU004249"/>
    </source>
</evidence>
<gene>
    <name evidence="17" type="ORF">MOZ60_08830</name>
</gene>
<dbReference type="InterPro" id="IPR045865">
    <property type="entry name" value="ACT-like_dom_sf"/>
</dbReference>
<comment type="pathway">
    <text evidence="2 15">Amino-acid biosynthesis; L-lysine biosynthesis via DAP pathway; (S)-tetrahydrodipicolinate from L-aspartate: step 1/4.</text>
</comment>
<evidence type="ECO:0000259" key="16">
    <source>
        <dbReference type="PROSITE" id="PS51671"/>
    </source>
</evidence>
<evidence type="ECO:0000256" key="3">
    <source>
        <dbReference type="ARBA" id="ARBA00004986"/>
    </source>
</evidence>
<evidence type="ECO:0000256" key="1">
    <source>
        <dbReference type="ARBA" id="ARBA00003121"/>
    </source>
</evidence>
<dbReference type="PROSITE" id="PS51671">
    <property type="entry name" value="ACT"/>
    <property type="match status" value="1"/>
</dbReference>
<evidence type="ECO:0000256" key="4">
    <source>
        <dbReference type="ARBA" id="ARBA00005139"/>
    </source>
</evidence>
<dbReference type="GO" id="GO:0009090">
    <property type="term" value="P:homoserine biosynthetic process"/>
    <property type="evidence" value="ECO:0007669"/>
    <property type="project" value="TreeGrafter"/>
</dbReference>
<dbReference type="Gene3D" id="3.40.1160.10">
    <property type="entry name" value="Acetylglutamate kinase-like"/>
    <property type="match status" value="1"/>
</dbReference>
<dbReference type="SUPFAM" id="SSF55021">
    <property type="entry name" value="ACT-like"/>
    <property type="match status" value="2"/>
</dbReference>
<dbReference type="EC" id="2.7.2.4" evidence="14"/>
<keyword evidence="6 14" id="KW-0808">Transferase</keyword>
<dbReference type="NCBIfam" id="NF006540">
    <property type="entry name" value="PRK09034.1"/>
    <property type="match status" value="1"/>
</dbReference>
<evidence type="ECO:0000256" key="6">
    <source>
        <dbReference type="ARBA" id="ARBA00022679"/>
    </source>
</evidence>
<dbReference type="GO" id="GO:0005524">
    <property type="term" value="F:ATP binding"/>
    <property type="evidence" value="ECO:0007669"/>
    <property type="project" value="UniProtKB-KW"/>
</dbReference>
<dbReference type="InterPro" id="IPR001048">
    <property type="entry name" value="Asp/Glu/Uridylate_kinase"/>
</dbReference>
<evidence type="ECO:0000256" key="9">
    <source>
        <dbReference type="ARBA" id="ARBA00022840"/>
    </source>
</evidence>
<dbReference type="InterPro" id="IPR054352">
    <property type="entry name" value="ACT_Aspartokinase"/>
</dbReference>
<keyword evidence="8 14" id="KW-0418">Kinase</keyword>
<keyword evidence="9 13" id="KW-0067">ATP-binding</keyword>
<evidence type="ECO:0000256" key="2">
    <source>
        <dbReference type="ARBA" id="ARBA00004766"/>
    </source>
</evidence>
<evidence type="ECO:0000313" key="18">
    <source>
        <dbReference type="Proteomes" id="UP001286174"/>
    </source>
</evidence>
<dbReference type="GO" id="GO:0005829">
    <property type="term" value="C:cytosol"/>
    <property type="evidence" value="ECO:0007669"/>
    <property type="project" value="TreeGrafter"/>
</dbReference>
<proteinExistence type="inferred from homology"/>
<evidence type="ECO:0000256" key="5">
    <source>
        <dbReference type="ARBA" id="ARBA00010122"/>
    </source>
</evidence>
<comment type="caution">
    <text evidence="17">The sequence shown here is derived from an EMBL/GenBank/DDBJ whole genome shotgun (WGS) entry which is preliminary data.</text>
</comment>
<dbReference type="InterPro" id="IPR001341">
    <property type="entry name" value="Asp_kinase"/>
</dbReference>
<feature type="domain" description="ACT" evidence="16">
    <location>
        <begin position="372"/>
        <end position="433"/>
    </location>
</feature>
<dbReference type="GO" id="GO:0019877">
    <property type="term" value="P:diaminopimelate biosynthetic process"/>
    <property type="evidence" value="ECO:0007669"/>
    <property type="project" value="UniProtKB-KW"/>
</dbReference>
<dbReference type="FunFam" id="3.30.2130.10:FF:000001">
    <property type="entry name" value="Bifunctional aspartokinase/homoserine dehydrogenase"/>
    <property type="match status" value="1"/>
</dbReference>
<dbReference type="InterPro" id="IPR036393">
    <property type="entry name" value="AceGlu_kinase-like_sf"/>
</dbReference>
<comment type="catalytic activity">
    <reaction evidence="12 14">
        <text>L-aspartate + ATP = 4-phospho-L-aspartate + ADP</text>
        <dbReference type="Rhea" id="RHEA:23776"/>
        <dbReference type="ChEBI" id="CHEBI:29991"/>
        <dbReference type="ChEBI" id="CHEBI:30616"/>
        <dbReference type="ChEBI" id="CHEBI:57535"/>
        <dbReference type="ChEBI" id="CHEBI:456216"/>
        <dbReference type="EC" id="2.7.2.4"/>
    </reaction>
</comment>
<comment type="similarity">
    <text evidence="5 14">Belongs to the aspartokinase family.</text>
</comment>
<evidence type="ECO:0000256" key="14">
    <source>
        <dbReference type="RuleBase" id="RU003448"/>
    </source>
</evidence>
<organism evidence="17 18">
    <name type="scientific">Grylomicrobium aquisgranensis</name>
    <dbReference type="NCBI Taxonomy" id="2926318"/>
    <lineage>
        <taxon>Bacteria</taxon>
        <taxon>Bacillati</taxon>
        <taxon>Bacillota</taxon>
        <taxon>Erysipelotrichia</taxon>
        <taxon>Erysipelotrichales</taxon>
        <taxon>Erysipelotrichaceae</taxon>
        <taxon>Grylomicrobium</taxon>
    </lineage>
</organism>
<dbReference type="InterPro" id="IPR002912">
    <property type="entry name" value="ACT_dom"/>
</dbReference>
<dbReference type="InterPro" id="IPR005260">
    <property type="entry name" value="Asp_kin_monofn"/>
</dbReference>
<evidence type="ECO:0000256" key="8">
    <source>
        <dbReference type="ARBA" id="ARBA00022777"/>
    </source>
</evidence>
<evidence type="ECO:0000256" key="11">
    <source>
        <dbReference type="ARBA" id="ARBA00023154"/>
    </source>
</evidence>
<dbReference type="PANTHER" id="PTHR21499">
    <property type="entry name" value="ASPARTATE KINASE"/>
    <property type="match status" value="1"/>
</dbReference>
<accession>A0AB35U7S1</accession>
<dbReference type="Pfam" id="PF22468">
    <property type="entry name" value="ACT_9"/>
    <property type="match status" value="1"/>
</dbReference>
<dbReference type="Proteomes" id="UP001286174">
    <property type="component" value="Unassembled WGS sequence"/>
</dbReference>
<feature type="binding site" evidence="13">
    <location>
        <begin position="200"/>
        <end position="201"/>
    </location>
    <ligand>
        <name>ATP</name>
        <dbReference type="ChEBI" id="CHEBI:30616"/>
    </ligand>
</feature>
<dbReference type="SUPFAM" id="SSF53633">
    <property type="entry name" value="Carbamate kinase-like"/>
    <property type="match status" value="1"/>
</dbReference>
<protein>
    <recommendedName>
        <fullName evidence="14">Aspartokinase</fullName>
        <ecNumber evidence="14">2.7.2.4</ecNumber>
    </recommendedName>
</protein>
<dbReference type="RefSeq" id="WP_370596406.1">
    <property type="nucleotide sequence ID" value="NZ_JALBUR010000025.1"/>
</dbReference>
<keyword evidence="18" id="KW-1185">Reference proteome</keyword>
<dbReference type="Gene3D" id="3.30.2130.10">
    <property type="entry name" value="VC0802-like"/>
    <property type="match status" value="1"/>
</dbReference>
<evidence type="ECO:0000256" key="7">
    <source>
        <dbReference type="ARBA" id="ARBA00022741"/>
    </source>
</evidence>
<keyword evidence="15" id="KW-0028">Amino-acid biosynthesis</keyword>
<name>A0AB35U7S1_9FIRM</name>
<feature type="binding site" evidence="13">
    <location>
        <position position="49"/>
    </location>
    <ligand>
        <name>substrate</name>
    </ligand>
</feature>
<dbReference type="Pfam" id="PF00696">
    <property type="entry name" value="AA_kinase"/>
    <property type="match status" value="1"/>
</dbReference>
<comment type="function">
    <text evidence="1">Catalyzes the phosphorylation of the beta-carboxyl group of aspartic acid with ATP to yield 4-phospho-L-aspartate, which is involved in the branched biosynthetic pathway leading to the biosynthesis of amino acids threonine, isoleucine and methionine.</text>
</comment>
<sequence>MIVCKFGGTSCCSGSQLKKVKDILLANPERRYVIVSAPGKRFDGDQKVTDLLYQLDKDRHTASILAKIQQRYADIIRDAGITFDLDHEFEVIQNQLDTGSTAWLVSRGEYLNAKIFAAYMNWPFLEAADMIFFDENHHLIEPLTYRFMKKEMLAHANGVIPGFYGSDEAGNIAVFPRGGSDVSGALAARAVQADAYENWTDVDGILTADPHLVPEAKPINTISYQELRELSYMGAGMLQEEAVFPCRNAGIPINLRNTNHPNVQGTWIVSETKQRTEAHQPITGIAGKKGFSNIQIEKAMMNTQIGFGAKALSILAEHGVSFEHNPTSIDTMSILVPTADLKDCRKALLADLQAQLSPDNLFIEDGIALIAVVGEGIIRHVGFAARLFGLVAEAGINVRMIDVGFSEMNVIIGVNEEDFEKTIRVIHQGLVAK</sequence>
<dbReference type="PIRSF" id="PIRSF000726">
    <property type="entry name" value="Asp_kin"/>
    <property type="match status" value="1"/>
</dbReference>
<feature type="binding site" evidence="13">
    <location>
        <begin position="5"/>
        <end position="8"/>
    </location>
    <ligand>
        <name>ATP</name>
        <dbReference type="ChEBI" id="CHEBI:30616"/>
    </ligand>
</feature>
<dbReference type="GO" id="GO:0009089">
    <property type="term" value="P:lysine biosynthetic process via diaminopimelate"/>
    <property type="evidence" value="ECO:0007669"/>
    <property type="project" value="InterPro"/>
</dbReference>
<evidence type="ECO:0000256" key="13">
    <source>
        <dbReference type="PIRSR" id="PIRSR000726-1"/>
    </source>
</evidence>
<dbReference type="PANTHER" id="PTHR21499:SF67">
    <property type="entry name" value="ASPARTOKINASE 3"/>
    <property type="match status" value="1"/>
</dbReference>
<keyword evidence="7 13" id="KW-0547">Nucleotide-binding</keyword>
<dbReference type="EMBL" id="JALBUR010000025">
    <property type="protein sequence ID" value="MDX8420196.1"/>
    <property type="molecule type" value="Genomic_DNA"/>
</dbReference>
<reference evidence="17 18" key="1">
    <citation type="submission" date="2022-03" db="EMBL/GenBank/DDBJ databases">
        <title>Novel taxa within the pig intestine.</title>
        <authorList>
            <person name="Wylensek D."/>
            <person name="Bishof K."/>
            <person name="Afrizal A."/>
            <person name="Clavel T."/>
        </authorList>
    </citation>
    <scope>NUCLEOTIDE SEQUENCE [LARGE SCALE GENOMIC DNA]</scope>
    <source>
        <strain evidence="17 18">CLA-KB-P133</strain>
    </source>
</reference>
<feature type="binding site" evidence="13">
    <location>
        <position position="109"/>
    </location>
    <ligand>
        <name>substrate</name>
    </ligand>
</feature>
<evidence type="ECO:0000256" key="10">
    <source>
        <dbReference type="ARBA" id="ARBA00022915"/>
    </source>
</evidence>
<keyword evidence="10" id="KW-0220">Diaminopimelate biosynthesis</keyword>
<dbReference type="AlphaFoldDB" id="A0AB35U7S1"/>
<dbReference type="GO" id="GO:0004072">
    <property type="term" value="F:aspartate kinase activity"/>
    <property type="evidence" value="ECO:0007669"/>
    <property type="project" value="UniProtKB-EC"/>
</dbReference>
<evidence type="ECO:0000256" key="12">
    <source>
        <dbReference type="ARBA" id="ARBA00047872"/>
    </source>
</evidence>
<comment type="pathway">
    <text evidence="4 15">Amino-acid biosynthesis; L-threonine biosynthesis; L-threonine from L-aspartate: step 1/5.</text>
</comment>
<comment type="pathway">
    <text evidence="3 15">Amino-acid biosynthesis; L-methionine biosynthesis via de novo pathway; L-homoserine from L-aspartate: step 1/3.</text>
</comment>
<evidence type="ECO:0000313" key="17">
    <source>
        <dbReference type="EMBL" id="MDX8420196.1"/>
    </source>
</evidence>
<keyword evidence="11" id="KW-0457">Lysine biosynthesis</keyword>